<name>A0A409YF80_9AGAR</name>
<keyword evidence="4" id="KW-1185">Reference proteome</keyword>
<dbReference type="PANTHER" id="PTHR10099:SF1">
    <property type="entry name" value="PHOSPHORIBOSYLFORMYLGLYCINAMIDINE SYNTHASE"/>
    <property type="match status" value="1"/>
</dbReference>
<dbReference type="InterPro" id="IPR011009">
    <property type="entry name" value="Kinase-like_dom_sf"/>
</dbReference>
<evidence type="ECO:0000256" key="1">
    <source>
        <dbReference type="SAM" id="MobiDB-lite"/>
    </source>
</evidence>
<evidence type="ECO:0000313" key="4">
    <source>
        <dbReference type="Proteomes" id="UP000284842"/>
    </source>
</evidence>
<dbReference type="AlphaFoldDB" id="A0A409YF80"/>
<evidence type="ECO:0000313" key="3">
    <source>
        <dbReference type="EMBL" id="PPR01660.1"/>
    </source>
</evidence>
<dbReference type="GO" id="GO:0004642">
    <property type="term" value="F:phosphoribosylformylglycinamidine synthase activity"/>
    <property type="evidence" value="ECO:0007669"/>
    <property type="project" value="TreeGrafter"/>
</dbReference>
<evidence type="ECO:0000259" key="2">
    <source>
        <dbReference type="PROSITE" id="PS50011"/>
    </source>
</evidence>
<protein>
    <recommendedName>
        <fullName evidence="2">Protein kinase domain-containing protein</fullName>
    </recommendedName>
</protein>
<dbReference type="GO" id="GO:0006164">
    <property type="term" value="P:purine nucleotide biosynthetic process"/>
    <property type="evidence" value="ECO:0007669"/>
    <property type="project" value="TreeGrafter"/>
</dbReference>
<dbReference type="PROSITE" id="PS50011">
    <property type="entry name" value="PROTEIN_KINASE_DOM"/>
    <property type="match status" value="1"/>
</dbReference>
<dbReference type="PANTHER" id="PTHR10099">
    <property type="entry name" value="PHOSPHORIBOSYLFORMYLGLYCINAMIDINE SYNTHASE"/>
    <property type="match status" value="1"/>
</dbReference>
<dbReference type="Pfam" id="PF00069">
    <property type="entry name" value="Pkinase"/>
    <property type="match status" value="1"/>
</dbReference>
<dbReference type="InParanoid" id="A0A409YF80"/>
<comment type="caution">
    <text evidence="3">The sequence shown here is derived from an EMBL/GenBank/DDBJ whole genome shotgun (WGS) entry which is preliminary data.</text>
</comment>
<feature type="domain" description="Protein kinase" evidence="2">
    <location>
        <begin position="488"/>
        <end position="845"/>
    </location>
</feature>
<dbReference type="GO" id="GO:0005524">
    <property type="term" value="F:ATP binding"/>
    <property type="evidence" value="ECO:0007669"/>
    <property type="project" value="InterPro"/>
</dbReference>
<gene>
    <name evidence="3" type="ORF">CVT24_001555</name>
</gene>
<dbReference type="SMART" id="SM00220">
    <property type="entry name" value="S_TKc"/>
    <property type="match status" value="1"/>
</dbReference>
<dbReference type="STRING" id="181874.A0A409YF80"/>
<accession>A0A409YF80</accession>
<dbReference type="OrthoDB" id="2523927at2759"/>
<dbReference type="EMBL" id="NHTK01001225">
    <property type="protein sequence ID" value="PPR01660.1"/>
    <property type="molecule type" value="Genomic_DNA"/>
</dbReference>
<reference evidence="3 4" key="1">
    <citation type="journal article" date="2018" name="Evol. Lett.">
        <title>Horizontal gene cluster transfer increased hallucinogenic mushroom diversity.</title>
        <authorList>
            <person name="Reynolds H.T."/>
            <person name="Vijayakumar V."/>
            <person name="Gluck-Thaler E."/>
            <person name="Korotkin H.B."/>
            <person name="Matheny P.B."/>
            <person name="Slot J.C."/>
        </authorList>
    </citation>
    <scope>NUCLEOTIDE SEQUENCE [LARGE SCALE GENOMIC DNA]</scope>
    <source>
        <strain evidence="3 4">2629</strain>
    </source>
</reference>
<dbReference type="GO" id="GO:0005737">
    <property type="term" value="C:cytoplasm"/>
    <property type="evidence" value="ECO:0007669"/>
    <property type="project" value="TreeGrafter"/>
</dbReference>
<dbReference type="InterPro" id="IPR008271">
    <property type="entry name" value="Ser/Thr_kinase_AS"/>
</dbReference>
<feature type="region of interest" description="Disordered" evidence="1">
    <location>
        <begin position="389"/>
        <end position="422"/>
    </location>
</feature>
<proteinExistence type="predicted"/>
<dbReference type="Gene3D" id="1.10.510.10">
    <property type="entry name" value="Transferase(Phosphotransferase) domain 1"/>
    <property type="match status" value="1"/>
</dbReference>
<dbReference type="Proteomes" id="UP000284842">
    <property type="component" value="Unassembled WGS sequence"/>
</dbReference>
<dbReference type="GO" id="GO:0004672">
    <property type="term" value="F:protein kinase activity"/>
    <property type="evidence" value="ECO:0007669"/>
    <property type="project" value="InterPro"/>
</dbReference>
<dbReference type="PROSITE" id="PS00108">
    <property type="entry name" value="PROTEIN_KINASE_ST"/>
    <property type="match status" value="1"/>
</dbReference>
<organism evidence="3 4">
    <name type="scientific">Panaeolus cyanescens</name>
    <dbReference type="NCBI Taxonomy" id="181874"/>
    <lineage>
        <taxon>Eukaryota</taxon>
        <taxon>Fungi</taxon>
        <taxon>Dikarya</taxon>
        <taxon>Basidiomycota</taxon>
        <taxon>Agaricomycotina</taxon>
        <taxon>Agaricomycetes</taxon>
        <taxon>Agaricomycetidae</taxon>
        <taxon>Agaricales</taxon>
        <taxon>Agaricineae</taxon>
        <taxon>Galeropsidaceae</taxon>
        <taxon>Panaeolus</taxon>
    </lineage>
</organism>
<sequence>MQEKFMEWINSLNLPDGTYKDHLEEILRPTLVKGHPFGRLRQYLHLPSEFAPHPPLRLQDTHLSKDFILKNVVYIPSLLADLQEEFRLQFQKFLTTNGVPNTESSHLPIPKRYRAGIMNLACVSDAYLTRAGMCSLFYSSHIHLLPESDSWVSPLDFYAVTDSAQQNFLDEMMVGARNDTTHPPMAIPDFGLGERTARLMNPSTAEKLEASRRTNAALAMFTFYPPNEGGETIIDQCCNPGFTYTFPGADGYNLPRPESTFDISSDWSESFWEKYVKKVPTCAESPSPSYMRKNVVWIPGPSAERKDLRNYTPVVSHFVQRAWNAAVEHDATFLLISCGSKERICIRHRRTNTLFVSDIIPADADDYIMTQLAFYSAFTRDLLTRDPLPKPSAKRKLRDDTETTQSTAKRPDHSRTLQIASGKNNKTFDEEMAKRPVMLLTFDMGVHQSTAPSTFLRQGSSCTPLPLSESFEREVGGRACPVTKCVYLKLCKILGEGTEGIIYRAIATLHLESGLTMEQNVVIKVAKMPYVTEYLKNEAIATLHLESGLTMEQNVVIKVAKMPYVTEYLKNEYDMYWKLAVAGVSEGILKVYGLFEDVEFGSLMLVMQEGGMTLQQREKQKVADPLQFYISDDEYASLKRTIAAINGAGIIHNDIKLNNILFGEDGQPYIIDFGHAEIWRYGEFEPETDSEDPPFSRIDSDRLRAVEASIANSSNPRSYDLQTIEDLYIGRYDSLRRYPRYAFDSDAIDKRERCPNSIVGEATEEQELIVMDRLFNQMCLKMSTLFGKPHKMATKDDARKIQRPSFDAFLSKFFPSTTLAVDRVLRLLSDGSKSFMVTIGDGTIT</sequence>
<dbReference type="InterPro" id="IPR000719">
    <property type="entry name" value="Prot_kinase_dom"/>
</dbReference>
<dbReference type="SUPFAM" id="SSF56112">
    <property type="entry name" value="Protein kinase-like (PK-like)"/>
    <property type="match status" value="1"/>
</dbReference>